<sequence>MYSDRKLSRLPLHLSIEQSQLSKLASLPRNPIRTTQNLLITDERILGRRCDWEPEFTKKTQKKCAKWIAPKNCTALDLLNNSCKETKEPFMSTSLPELDIALGGGIPCSSLTEIVGPTNFGKTQFCLTLSILATLPVCMNGLGGGTCYISTQGAFPAERLMEIAKYRFPYIFGDENSQCQDNLKKMTDAVHLMKAKSSKELENFQEFIIEKNIRLLIIDSFGALIKKEFIGKKDSLDKRSRLLVKFAAWLKFLSESFNMPTVVTNQVISLNNIRDALTDLTNDQDSSIKPALGNTWSHAVNTRLMMDYCDINPVVMLVNPDVPRNLRKIRVEKSPIGARKTLYFTIERKGVVNFDLKSVMDKMRDCNQDRDSDIKSSYSNVVTYLYEYD</sequence>
<accession>A0ACA9MDX5</accession>
<name>A0ACA9MDX5_9GLOM</name>
<organism evidence="1 2">
    <name type="scientific">Racocetra persica</name>
    <dbReference type="NCBI Taxonomy" id="160502"/>
    <lineage>
        <taxon>Eukaryota</taxon>
        <taxon>Fungi</taxon>
        <taxon>Fungi incertae sedis</taxon>
        <taxon>Mucoromycota</taxon>
        <taxon>Glomeromycotina</taxon>
        <taxon>Glomeromycetes</taxon>
        <taxon>Diversisporales</taxon>
        <taxon>Gigasporaceae</taxon>
        <taxon>Racocetra</taxon>
    </lineage>
</organism>
<gene>
    <name evidence="1" type="ORF">RPERSI_LOCUS5361</name>
</gene>
<reference evidence="1" key="1">
    <citation type="submission" date="2021-06" db="EMBL/GenBank/DDBJ databases">
        <authorList>
            <person name="Kallberg Y."/>
            <person name="Tangrot J."/>
            <person name="Rosling A."/>
        </authorList>
    </citation>
    <scope>NUCLEOTIDE SEQUENCE</scope>
    <source>
        <strain evidence="1">MA461A</strain>
    </source>
</reference>
<protein>
    <submittedName>
        <fullName evidence="1">26117_t:CDS:1</fullName>
    </submittedName>
</protein>
<keyword evidence="2" id="KW-1185">Reference proteome</keyword>
<dbReference type="EMBL" id="CAJVQC010007987">
    <property type="protein sequence ID" value="CAG8586431.1"/>
    <property type="molecule type" value="Genomic_DNA"/>
</dbReference>
<dbReference type="Proteomes" id="UP000789920">
    <property type="component" value="Unassembled WGS sequence"/>
</dbReference>
<comment type="caution">
    <text evidence="1">The sequence shown here is derived from an EMBL/GenBank/DDBJ whole genome shotgun (WGS) entry which is preliminary data.</text>
</comment>
<proteinExistence type="predicted"/>
<evidence type="ECO:0000313" key="1">
    <source>
        <dbReference type="EMBL" id="CAG8586431.1"/>
    </source>
</evidence>
<evidence type="ECO:0000313" key="2">
    <source>
        <dbReference type="Proteomes" id="UP000789920"/>
    </source>
</evidence>